<organism evidence="1 2">
    <name type="scientific">Sinorhizobium alkalisoli</name>
    <dbReference type="NCBI Taxonomy" id="1752398"/>
    <lineage>
        <taxon>Bacteria</taxon>
        <taxon>Pseudomonadati</taxon>
        <taxon>Pseudomonadota</taxon>
        <taxon>Alphaproteobacteria</taxon>
        <taxon>Hyphomicrobiales</taxon>
        <taxon>Rhizobiaceae</taxon>
        <taxon>Sinorhizobium/Ensifer group</taxon>
        <taxon>Sinorhizobium</taxon>
    </lineage>
</organism>
<dbReference type="SUPFAM" id="SSF53448">
    <property type="entry name" value="Nucleotide-diphospho-sugar transferases"/>
    <property type="match status" value="1"/>
</dbReference>
<dbReference type="RefSeq" id="WP_069459466.1">
    <property type="nucleotide sequence ID" value="NZ_CP034909.1"/>
</dbReference>
<dbReference type="Gene3D" id="3.90.550.10">
    <property type="entry name" value="Spore Coat Polysaccharide Biosynthesis Protein SpsA, Chain A"/>
    <property type="match status" value="1"/>
</dbReference>
<sequence>MAPNGQDISIHFQSELEDRADVDLVVVVPTFRNPEHLVKTLKTIVSQRPDVPLATLVVEEGGERPAGADAAKAFFLSRPSDSAVIICRRHGRCHALNAALSTALELYPNLHAIAVIGDDEVAAPEWLDGLMAVQEAYGADIVGGPQLPVFEHPQDQRWKRHPVFAPPYDVTGPVPMLYSASNILVARAVLEAMPQPFLDPAVDVVGGCALDLFQRCKASGFSFAWAADAWVTQTVPGNRAIAAWVRGRSLRRGRVSAYLAHRRDPTLTGRLKRLGASLALMTTSLPRGVKLWAETGLAFAALHYFHVARGRVTAEFGLVRQEDHKPEPSG</sequence>
<keyword evidence="2" id="KW-1185">Reference proteome</keyword>
<dbReference type="GO" id="GO:0016740">
    <property type="term" value="F:transferase activity"/>
    <property type="evidence" value="ECO:0007669"/>
    <property type="project" value="UniProtKB-KW"/>
</dbReference>
<dbReference type="EMBL" id="LYBW01000060">
    <property type="protein sequence ID" value="ODR89760.1"/>
    <property type="molecule type" value="Genomic_DNA"/>
</dbReference>
<name>A0A1E3V866_9HYPH</name>
<dbReference type="CDD" id="cd00761">
    <property type="entry name" value="Glyco_tranf_GTA_type"/>
    <property type="match status" value="1"/>
</dbReference>
<accession>A0A1E3V866</accession>
<dbReference type="STRING" id="1752398.A8M32_16340"/>
<protein>
    <submittedName>
        <fullName evidence="1">Glycosyl transferase</fullName>
    </submittedName>
</protein>
<dbReference type="Pfam" id="PF00535">
    <property type="entry name" value="Glycos_transf_2"/>
    <property type="match status" value="1"/>
</dbReference>
<proteinExistence type="predicted"/>
<dbReference type="AlphaFoldDB" id="A0A1E3V866"/>
<gene>
    <name evidence="1" type="ORF">A8M32_16340</name>
</gene>
<dbReference type="InterPro" id="IPR001173">
    <property type="entry name" value="Glyco_trans_2-like"/>
</dbReference>
<dbReference type="Proteomes" id="UP000094342">
    <property type="component" value="Unassembled WGS sequence"/>
</dbReference>
<dbReference type="OrthoDB" id="6116224at2"/>
<evidence type="ECO:0000313" key="1">
    <source>
        <dbReference type="EMBL" id="ODR89760.1"/>
    </source>
</evidence>
<keyword evidence="1" id="KW-0808">Transferase</keyword>
<dbReference type="InterPro" id="IPR029044">
    <property type="entry name" value="Nucleotide-diphossugar_trans"/>
</dbReference>
<comment type="caution">
    <text evidence="1">The sequence shown here is derived from an EMBL/GenBank/DDBJ whole genome shotgun (WGS) entry which is preliminary data.</text>
</comment>
<reference evidence="2" key="1">
    <citation type="submission" date="2016-05" db="EMBL/GenBank/DDBJ databases">
        <authorList>
            <person name="Li Y."/>
        </authorList>
    </citation>
    <scope>NUCLEOTIDE SEQUENCE [LARGE SCALE GENOMIC DNA]</scope>
    <source>
        <strain evidence="2">YIC4027</strain>
    </source>
</reference>
<evidence type="ECO:0000313" key="2">
    <source>
        <dbReference type="Proteomes" id="UP000094342"/>
    </source>
</evidence>